<dbReference type="Proteomes" id="UP000536275">
    <property type="component" value="Unassembled WGS sequence"/>
</dbReference>
<dbReference type="InterPro" id="IPR032675">
    <property type="entry name" value="LRR_dom_sf"/>
</dbReference>
<evidence type="ECO:0000313" key="2">
    <source>
        <dbReference type="Proteomes" id="UP000536275"/>
    </source>
</evidence>
<dbReference type="Gene3D" id="3.80.10.10">
    <property type="entry name" value="Ribonuclease Inhibitor"/>
    <property type="match status" value="1"/>
</dbReference>
<dbReference type="AlphaFoldDB" id="A0A8H6F572"/>
<sequence length="314" mass="36031">MVIARPDVNLFHEVAKLPSEVVAIILGYLPNCMLPELLYFSPIKKIVASTILSNVHITEIFEKHEGSDVPGVGYSECDCNMFRITLENLKKGIDKWNIYPKTIKTEFTDSFEIGWDVFSKLLTKASSIYGFFVGTSNYPPEELFELLMDSNVKFESLHLMYFLTPVKLPPVATSVTLHQIKLDTYVIPGVKQLILRTKSINQERTNFTFSPDLEDLRIEAGSKMYVNLPPNLQELYISSTKTVNFRSEEMLKLKHLELQLPTIQSFEETGIRAPNLEKLVLSTCEELDCFDNLKQFQHLKHLKVSNTVERIFRT</sequence>
<gene>
    <name evidence="1" type="ORF">FOB64_002365</name>
</gene>
<reference evidence="1 2" key="1">
    <citation type="submission" date="2020-03" db="EMBL/GenBank/DDBJ databases">
        <title>FDA dAtabase for Regulatory Grade micrObial Sequences (FDA-ARGOS): Supporting development and validation of Infectious Disease Dx tests.</title>
        <authorList>
            <person name="Campos J."/>
            <person name="Goldberg B."/>
            <person name="Tallon L."/>
            <person name="Sadzewicz L."/>
            <person name="Vavikolanu K."/>
            <person name="Mehta A."/>
            <person name="Aluvathingal J."/>
            <person name="Nadendla S."/>
            <person name="Nandy P."/>
            <person name="Geyer C."/>
            <person name="Yan Y."/>
            <person name="Sichtig H."/>
        </authorList>
    </citation>
    <scope>NUCLEOTIDE SEQUENCE [LARGE SCALE GENOMIC DNA]</scope>
    <source>
        <strain evidence="1 2">FDAARGOS_656</strain>
    </source>
</reference>
<proteinExistence type="predicted"/>
<dbReference type="EMBL" id="JABWAD010000027">
    <property type="protein sequence ID" value="KAF6070286.1"/>
    <property type="molecule type" value="Genomic_DNA"/>
</dbReference>
<dbReference type="SUPFAM" id="SSF52058">
    <property type="entry name" value="L domain-like"/>
    <property type="match status" value="1"/>
</dbReference>
<protein>
    <submittedName>
        <fullName evidence="1">Uncharacterized protein</fullName>
    </submittedName>
</protein>
<organism evidence="1 2">
    <name type="scientific">Candida albicans</name>
    <name type="common">Yeast</name>
    <dbReference type="NCBI Taxonomy" id="5476"/>
    <lineage>
        <taxon>Eukaryota</taxon>
        <taxon>Fungi</taxon>
        <taxon>Dikarya</taxon>
        <taxon>Ascomycota</taxon>
        <taxon>Saccharomycotina</taxon>
        <taxon>Pichiomycetes</taxon>
        <taxon>Debaryomycetaceae</taxon>
        <taxon>Candida/Lodderomyces clade</taxon>
        <taxon>Candida</taxon>
    </lineage>
</organism>
<comment type="caution">
    <text evidence="1">The sequence shown here is derived from an EMBL/GenBank/DDBJ whole genome shotgun (WGS) entry which is preliminary data.</text>
</comment>
<name>A0A8H6F572_CANAX</name>
<accession>A0A8H6F572</accession>
<evidence type="ECO:0000313" key="1">
    <source>
        <dbReference type="EMBL" id="KAF6070286.1"/>
    </source>
</evidence>